<dbReference type="EMBL" id="CAJVCH010114392">
    <property type="protein sequence ID" value="CAG7724830.1"/>
    <property type="molecule type" value="Genomic_DNA"/>
</dbReference>
<evidence type="ECO:0000256" key="1">
    <source>
        <dbReference type="SAM" id="MobiDB-lite"/>
    </source>
</evidence>
<feature type="region of interest" description="Disordered" evidence="1">
    <location>
        <begin position="1137"/>
        <end position="1168"/>
    </location>
</feature>
<feature type="region of interest" description="Disordered" evidence="1">
    <location>
        <begin position="1045"/>
        <end position="1121"/>
    </location>
</feature>
<feature type="compositionally biased region" description="Low complexity" evidence="1">
    <location>
        <begin position="1142"/>
        <end position="1156"/>
    </location>
</feature>
<feature type="compositionally biased region" description="Pro residues" evidence="1">
    <location>
        <begin position="694"/>
        <end position="703"/>
    </location>
</feature>
<feature type="region of interest" description="Disordered" evidence="1">
    <location>
        <begin position="935"/>
        <end position="961"/>
    </location>
</feature>
<feature type="region of interest" description="Disordered" evidence="1">
    <location>
        <begin position="1314"/>
        <end position="1359"/>
    </location>
</feature>
<organism evidence="2 3">
    <name type="scientific">Allacma fusca</name>
    <dbReference type="NCBI Taxonomy" id="39272"/>
    <lineage>
        <taxon>Eukaryota</taxon>
        <taxon>Metazoa</taxon>
        <taxon>Ecdysozoa</taxon>
        <taxon>Arthropoda</taxon>
        <taxon>Hexapoda</taxon>
        <taxon>Collembola</taxon>
        <taxon>Symphypleona</taxon>
        <taxon>Sminthuridae</taxon>
        <taxon>Allacma</taxon>
    </lineage>
</organism>
<comment type="caution">
    <text evidence="2">The sequence shown here is derived from an EMBL/GenBank/DDBJ whole genome shotgun (WGS) entry which is preliminary data.</text>
</comment>
<evidence type="ECO:0000313" key="2">
    <source>
        <dbReference type="EMBL" id="CAG7724830.1"/>
    </source>
</evidence>
<feature type="compositionally biased region" description="Polar residues" evidence="1">
    <location>
        <begin position="723"/>
        <end position="750"/>
    </location>
</feature>
<proteinExistence type="predicted"/>
<accession>A0A8J2JZE3</accession>
<feature type="region of interest" description="Disordered" evidence="1">
    <location>
        <begin position="772"/>
        <end position="796"/>
    </location>
</feature>
<feature type="compositionally biased region" description="Low complexity" evidence="1">
    <location>
        <begin position="772"/>
        <end position="786"/>
    </location>
</feature>
<feature type="compositionally biased region" description="Basic residues" evidence="1">
    <location>
        <begin position="1317"/>
        <end position="1331"/>
    </location>
</feature>
<sequence length="1520" mass="164524">MEPAEISLLLLRHLARDGCVETIRTYVNECPAVMQSLTVASGGAHPDLEFFRQKLLNRSVNINLTDLLSEYGRAKSMIQDLVSKLLFEWKALSTYFLSPHDSMATQLAHITNLLESKCKSCRTDSKCVGTSDDHTFAGLSSGLGQHLRKDGIDVGVQTSEEEAESAVEIAEEPSDIPTIVSSLLDPPMIEKIVEIANKEKLNRSNQSENILANDTETEIDKMLLDILHGMGGNPIPSNALNLGCNSTDSAANDQTSVDPQLMDLFQYAQSTIVHTPVPGTLVRLEDSVSKQKPCGSFLDLIDTPFKSAFISIPNTPVGKVITQTEVEKPLEKPIQPVELNFGPSISVTPGVPDVSSNTKSGFITKPKPEPKYSIVRGSESQVPAVSQELLRVRKKRDITPRIPPTVQFQATTTEIASTSNASLVRSTSKRKFNTPMKLSPVKAMLAPSVNFYCPSSSLDKLSSSSKTDVQTSSIETPLKILPTVGLPSIATPLPPTTIPSSGPGDSELTIIKSPLATINYQDLMDNANQSKKSSTTNKEVTSTTKPATADSTKKHTPVSGSSKSMAANMITPELGLLEKSSNENPDVSPTPMYSRLLASVRHARPSSMLLKQKSFSTPRKKGHIRNLMFKTPPSATSERTENSSINFSGNLSGKRKATPSPPLGSKSKKRLKWNSLLGETKNNSSSVIDESAPILPPTNPSPPTSQIMADIASRIVGQNVVSTRSRSARNSQANVKSAQKTTRQTRGTTSKKIEESPNVAEALPVVSVVSPPSISVVSPPVTSSSRRSSKRLDDQRAADAAVISAIPLGARNFPSRSRVTRGKSKLNTCEQMDQNQPVDPRGSIWMAQTDVKNVDTIPPPSGFGDSSSIDSHQPEAILHTIKIPAVLNPQDAQVGKSPITPPKLKQEEELSIVVDKVSNNPAALASVLVSPPRKEVTKDSVNDKKHRTRVRKGSTEIQNKNGSEVSKECVKIKPADTILSELVTKPFASTPLVSANEGRKFVHLGDHQKKTPFPNLTSSLNSTRDANVADTVSNVGTTLVTENITRISMSTKPSLSPCSPSRGRPRSPRKSPNKNPRRILPKPVPPDHPRPVFPPPNQNSGYILSIPSTSPAKDNDDSLTVPRTFISPLTLVSETPLKKPGLTLSSSDSSLELSNSVPKTPRLKHDSCEDTTTSRLFLGIRNDSISVGAGIPIFSSTPLKFPPETPGKNLPVGGGAVVIEGDSSTRTSLFDTPIKLPTPPKATSFGQQNLEVSIQKIATKSVEFSENLSSLSVIPRKSPRKSISPLKCRVKTPRKAKTPIKSVQKLPTKTSFEYKPTRRTPYKSPLLKKKSASPCRKSFDEEEKVSVSSENQIKSSSDKSAAKCNTTFATLCTKSRSFMRLSEVARRGKSNLSANSNVTSFPSGSSAPFVTVPVLSKEGKNNGKPVKPADVHFQFAVSGRTKQLSLSEHESLIGLLQIGSIKSQQKKQPRCIQKLDADLLSNIDLHKFLRTVHAASITVSQFCHILLQLTVQPWQFKEYS</sequence>
<reference evidence="2" key="1">
    <citation type="submission" date="2021-06" db="EMBL/GenBank/DDBJ databases">
        <authorList>
            <person name="Hodson N. C."/>
            <person name="Mongue J. A."/>
            <person name="Jaron S. K."/>
        </authorList>
    </citation>
    <scope>NUCLEOTIDE SEQUENCE</scope>
</reference>
<protein>
    <submittedName>
        <fullName evidence="2">Uncharacterized protein</fullName>
    </submittedName>
</protein>
<feature type="compositionally biased region" description="Polar residues" evidence="1">
    <location>
        <begin position="1346"/>
        <end position="1355"/>
    </location>
</feature>
<dbReference type="Proteomes" id="UP000708208">
    <property type="component" value="Unassembled WGS sequence"/>
</dbReference>
<feature type="compositionally biased region" description="Low complexity" evidence="1">
    <location>
        <begin position="1053"/>
        <end position="1062"/>
    </location>
</feature>
<feature type="compositionally biased region" description="Polar residues" evidence="1">
    <location>
        <begin position="633"/>
        <end position="651"/>
    </location>
</feature>
<feature type="compositionally biased region" description="Polar residues" evidence="1">
    <location>
        <begin position="1098"/>
        <end position="1112"/>
    </location>
</feature>
<gene>
    <name evidence="2" type="ORF">AFUS01_LOCUS13828</name>
</gene>
<evidence type="ECO:0000313" key="3">
    <source>
        <dbReference type="Proteomes" id="UP000708208"/>
    </source>
</evidence>
<keyword evidence="3" id="KW-1185">Reference proteome</keyword>
<name>A0A8J2JZE3_9HEXA</name>
<feature type="region of interest" description="Disordered" evidence="1">
    <location>
        <begin position="723"/>
        <end position="756"/>
    </location>
</feature>
<feature type="compositionally biased region" description="Polar residues" evidence="1">
    <location>
        <begin position="528"/>
        <end position="550"/>
    </location>
</feature>
<feature type="region of interest" description="Disordered" evidence="1">
    <location>
        <begin position="630"/>
        <end position="703"/>
    </location>
</feature>
<feature type="region of interest" description="Disordered" evidence="1">
    <location>
        <begin position="528"/>
        <end position="566"/>
    </location>
</feature>
<feature type="compositionally biased region" description="Basic residues" evidence="1">
    <location>
        <begin position="1063"/>
        <end position="1080"/>
    </location>
</feature>